<accession>A0ABS9DNJ1</accession>
<keyword evidence="3" id="KW-1185">Reference proteome</keyword>
<protein>
    <submittedName>
        <fullName evidence="2">Uncharacterized protein</fullName>
    </submittedName>
</protein>
<dbReference type="EMBL" id="JAKGCU010000015">
    <property type="protein sequence ID" value="MCF3939795.1"/>
    <property type="molecule type" value="Genomic_DNA"/>
</dbReference>
<feature type="region of interest" description="Disordered" evidence="1">
    <location>
        <begin position="1"/>
        <end position="21"/>
    </location>
</feature>
<evidence type="ECO:0000313" key="2">
    <source>
        <dbReference type="EMBL" id="MCF3939795.1"/>
    </source>
</evidence>
<evidence type="ECO:0000313" key="3">
    <source>
        <dbReference type="Proteomes" id="UP001108089"/>
    </source>
</evidence>
<organism evidence="2 3">
    <name type="scientific">Gordonia tangerina</name>
    <dbReference type="NCBI Taxonomy" id="2911060"/>
    <lineage>
        <taxon>Bacteria</taxon>
        <taxon>Bacillati</taxon>
        <taxon>Actinomycetota</taxon>
        <taxon>Actinomycetes</taxon>
        <taxon>Mycobacteriales</taxon>
        <taxon>Gordoniaceae</taxon>
        <taxon>Gordonia</taxon>
    </lineage>
</organism>
<name>A0ABS9DNJ1_9ACTN</name>
<proteinExistence type="predicted"/>
<reference evidence="2" key="1">
    <citation type="submission" date="2022-01" db="EMBL/GenBank/DDBJ databases">
        <title>Gordonia xiamenensis sp. nov., isolated from surface seawater in Xiamen.</title>
        <authorList>
            <person name="He Y.F."/>
        </authorList>
    </citation>
    <scope>NUCLEOTIDE SEQUENCE</scope>
    <source>
        <strain evidence="2">GW1C4-4</strain>
    </source>
</reference>
<gene>
    <name evidence="2" type="ORF">L1892_15560</name>
</gene>
<dbReference type="Proteomes" id="UP001108089">
    <property type="component" value="Unassembled WGS sequence"/>
</dbReference>
<comment type="caution">
    <text evidence="2">The sequence shown here is derived from an EMBL/GenBank/DDBJ whole genome shotgun (WGS) entry which is preliminary data.</text>
</comment>
<evidence type="ECO:0000256" key="1">
    <source>
        <dbReference type="SAM" id="MobiDB-lite"/>
    </source>
</evidence>
<sequence>MESGPIERLAPSASEGPGDVRVTPSDAVLLIDDNFGEALQLPADMVV</sequence>